<accession>A0A0A9H606</accession>
<proteinExistence type="predicted"/>
<sequence length="107" mass="11529">MSLELGRRCPAAEKSRRGEAPSRSGSLELGRWCPAAEKSRRGEALRGRSSPGRDRSCDSSSLGGAAKEVEAEESTAELDSGGKDKVEEVEHGGEDGERLGRWRRSTL</sequence>
<feature type="region of interest" description="Disordered" evidence="1">
    <location>
        <begin position="1"/>
        <end position="107"/>
    </location>
</feature>
<organism evidence="2">
    <name type="scientific">Arundo donax</name>
    <name type="common">Giant reed</name>
    <name type="synonym">Donax arundinaceus</name>
    <dbReference type="NCBI Taxonomy" id="35708"/>
    <lineage>
        <taxon>Eukaryota</taxon>
        <taxon>Viridiplantae</taxon>
        <taxon>Streptophyta</taxon>
        <taxon>Embryophyta</taxon>
        <taxon>Tracheophyta</taxon>
        <taxon>Spermatophyta</taxon>
        <taxon>Magnoliopsida</taxon>
        <taxon>Liliopsida</taxon>
        <taxon>Poales</taxon>
        <taxon>Poaceae</taxon>
        <taxon>PACMAD clade</taxon>
        <taxon>Arundinoideae</taxon>
        <taxon>Arundineae</taxon>
        <taxon>Arundo</taxon>
    </lineage>
</organism>
<dbReference type="EMBL" id="GBRH01167595">
    <property type="protein sequence ID" value="JAE30301.1"/>
    <property type="molecule type" value="Transcribed_RNA"/>
</dbReference>
<feature type="compositionally biased region" description="Basic and acidic residues" evidence="1">
    <location>
        <begin position="1"/>
        <end position="20"/>
    </location>
</feature>
<reference evidence="2" key="2">
    <citation type="journal article" date="2015" name="Data Brief">
        <title>Shoot transcriptome of the giant reed, Arundo donax.</title>
        <authorList>
            <person name="Barrero R.A."/>
            <person name="Guerrero F.D."/>
            <person name="Moolhuijzen P."/>
            <person name="Goolsby J.A."/>
            <person name="Tidwell J."/>
            <person name="Bellgard S.E."/>
            <person name="Bellgard M.I."/>
        </authorList>
    </citation>
    <scope>NUCLEOTIDE SEQUENCE</scope>
    <source>
        <tissue evidence="2">Shoot tissue taken approximately 20 cm above the soil surface</tissue>
    </source>
</reference>
<name>A0A0A9H606_ARUDO</name>
<evidence type="ECO:0000313" key="2">
    <source>
        <dbReference type="EMBL" id="JAE30301.1"/>
    </source>
</evidence>
<feature type="compositionally biased region" description="Basic and acidic residues" evidence="1">
    <location>
        <begin position="37"/>
        <end position="57"/>
    </location>
</feature>
<protein>
    <submittedName>
        <fullName evidence="2">Uncharacterized protein</fullName>
    </submittedName>
</protein>
<reference evidence="2" key="1">
    <citation type="submission" date="2014-09" db="EMBL/GenBank/DDBJ databases">
        <authorList>
            <person name="Magalhaes I.L.F."/>
            <person name="Oliveira U."/>
            <person name="Santos F.R."/>
            <person name="Vidigal T.H.D.A."/>
            <person name="Brescovit A.D."/>
            <person name="Santos A.J."/>
        </authorList>
    </citation>
    <scope>NUCLEOTIDE SEQUENCE</scope>
    <source>
        <tissue evidence="2">Shoot tissue taken approximately 20 cm above the soil surface</tissue>
    </source>
</reference>
<dbReference type="AlphaFoldDB" id="A0A0A9H606"/>
<evidence type="ECO:0000256" key="1">
    <source>
        <dbReference type="SAM" id="MobiDB-lite"/>
    </source>
</evidence>
<feature type="compositionally biased region" description="Basic and acidic residues" evidence="1">
    <location>
        <begin position="80"/>
        <end position="100"/>
    </location>
</feature>